<dbReference type="InterPro" id="IPR050166">
    <property type="entry name" value="ABC_transporter_ATP-bind"/>
</dbReference>
<keyword evidence="3 5" id="KW-0067">ATP-binding</keyword>
<keyword evidence="1" id="KW-0813">Transport</keyword>
<dbReference type="PANTHER" id="PTHR42788:SF2">
    <property type="entry name" value="ABC TRANSPORTER ATP-BINDING PROTEIN"/>
    <property type="match status" value="1"/>
</dbReference>
<dbReference type="InterPro" id="IPR003439">
    <property type="entry name" value="ABC_transporter-like_ATP-bd"/>
</dbReference>
<dbReference type="PROSITE" id="PS00211">
    <property type="entry name" value="ABC_TRANSPORTER_1"/>
    <property type="match status" value="1"/>
</dbReference>
<evidence type="ECO:0000259" key="4">
    <source>
        <dbReference type="PROSITE" id="PS50893"/>
    </source>
</evidence>
<dbReference type="InterPro" id="IPR003593">
    <property type="entry name" value="AAA+_ATPase"/>
</dbReference>
<dbReference type="CDD" id="cd03293">
    <property type="entry name" value="ABC_NrtD_SsuB_transporters"/>
    <property type="match status" value="1"/>
</dbReference>
<dbReference type="SUPFAM" id="SSF52540">
    <property type="entry name" value="P-loop containing nucleoside triphosphate hydrolases"/>
    <property type="match status" value="1"/>
</dbReference>
<protein>
    <submittedName>
        <fullName evidence="5">ABC transporter ATP-binding protein</fullName>
    </submittedName>
</protein>
<keyword evidence="2" id="KW-0547">Nucleotide-binding</keyword>
<evidence type="ECO:0000313" key="6">
    <source>
        <dbReference type="Proteomes" id="UP001524944"/>
    </source>
</evidence>
<evidence type="ECO:0000256" key="1">
    <source>
        <dbReference type="ARBA" id="ARBA00022448"/>
    </source>
</evidence>
<organism evidence="5 6">
    <name type="scientific">Dehalobacterium formicoaceticum</name>
    <dbReference type="NCBI Taxonomy" id="51515"/>
    <lineage>
        <taxon>Bacteria</taxon>
        <taxon>Bacillati</taxon>
        <taxon>Bacillota</taxon>
        <taxon>Clostridia</taxon>
        <taxon>Eubacteriales</taxon>
        <taxon>Peptococcaceae</taxon>
        <taxon>Dehalobacterium</taxon>
    </lineage>
</organism>
<evidence type="ECO:0000313" key="5">
    <source>
        <dbReference type="EMBL" id="MCR6544087.1"/>
    </source>
</evidence>
<feature type="domain" description="ABC transporter" evidence="4">
    <location>
        <begin position="2"/>
        <end position="231"/>
    </location>
</feature>
<comment type="caution">
    <text evidence="5">The sequence shown here is derived from an EMBL/GenBank/DDBJ whole genome shotgun (WGS) entry which is preliminary data.</text>
</comment>
<evidence type="ECO:0000256" key="3">
    <source>
        <dbReference type="ARBA" id="ARBA00022840"/>
    </source>
</evidence>
<keyword evidence="6" id="KW-1185">Reference proteome</keyword>
<dbReference type="Proteomes" id="UP001524944">
    <property type="component" value="Unassembled WGS sequence"/>
</dbReference>
<dbReference type="RefSeq" id="WP_257911580.1">
    <property type="nucleotide sequence ID" value="NZ_JANPWE010000001.1"/>
</dbReference>
<dbReference type="PANTHER" id="PTHR42788">
    <property type="entry name" value="TAURINE IMPORT ATP-BINDING PROTEIN-RELATED"/>
    <property type="match status" value="1"/>
</dbReference>
<dbReference type="InterPro" id="IPR027417">
    <property type="entry name" value="P-loop_NTPase"/>
</dbReference>
<dbReference type="GO" id="GO:0005524">
    <property type="term" value="F:ATP binding"/>
    <property type="evidence" value="ECO:0007669"/>
    <property type="project" value="UniProtKB-KW"/>
</dbReference>
<dbReference type="SMART" id="SM00382">
    <property type="entry name" value="AAA"/>
    <property type="match status" value="1"/>
</dbReference>
<dbReference type="InterPro" id="IPR017871">
    <property type="entry name" value="ABC_transporter-like_CS"/>
</dbReference>
<dbReference type="Gene3D" id="3.40.50.300">
    <property type="entry name" value="P-loop containing nucleotide triphosphate hydrolases"/>
    <property type="match status" value="1"/>
</dbReference>
<proteinExistence type="predicted"/>
<accession>A0ABT1XZN8</accession>
<dbReference type="PROSITE" id="PS50893">
    <property type="entry name" value="ABC_TRANSPORTER_2"/>
    <property type="match status" value="1"/>
</dbReference>
<dbReference type="EMBL" id="JANPWE010000001">
    <property type="protein sequence ID" value="MCR6544087.1"/>
    <property type="molecule type" value="Genomic_DNA"/>
</dbReference>
<reference evidence="5 6" key="1">
    <citation type="submission" date="2022-08" db="EMBL/GenBank/DDBJ databases">
        <title>Proteogenomics of the novel Dehalobacterium formicoaceticum strain EZ94 highlights a key role of methyltransferases during anaerobic dichloromethane degradation.</title>
        <authorList>
            <person name="Wasmund K."/>
        </authorList>
    </citation>
    <scope>NUCLEOTIDE SEQUENCE [LARGE SCALE GENOMIC DNA]</scope>
    <source>
        <strain evidence="5 6">EZ94</strain>
    </source>
</reference>
<evidence type="ECO:0000256" key="2">
    <source>
        <dbReference type="ARBA" id="ARBA00022741"/>
    </source>
</evidence>
<gene>
    <name evidence="5" type="ORF">NVS47_00880</name>
</gene>
<dbReference type="Pfam" id="PF00005">
    <property type="entry name" value="ABC_tran"/>
    <property type="match status" value="1"/>
</dbReference>
<sequence length="250" mass="28697">MLDFHKVSYQYPTENVDIIEELSFHVARGEFASLIGVSGCGKSTIFRLITQLLHPKSGTIDVGGKNIIGQKSYVGYMPQKDLLFPWRTIGQNLELPMELKGLSRTERERRRNEVLEEIGLKGYGNKYPKELSGGMRQRVAFGRTILTDSELLLLDEPFSALDFLTKLEMQEWLLTEWQQLQKTILFITHDIEEAIFLSQTIFVVGHTPIHTLERIQVPLPKMRTRACLNKPEIAALKNDLLEMLRRQVVS</sequence>
<name>A0ABT1XZN8_9FIRM</name>